<dbReference type="Pfam" id="PF08002">
    <property type="entry name" value="DUF1697"/>
    <property type="match status" value="1"/>
</dbReference>
<gene>
    <name evidence="1" type="ORF">JFN93_09450</name>
</gene>
<dbReference type="PANTHER" id="PTHR36439:SF1">
    <property type="entry name" value="DUF1697 DOMAIN-CONTAINING PROTEIN"/>
    <property type="match status" value="1"/>
</dbReference>
<protein>
    <submittedName>
        <fullName evidence="1">DUF1697 domain-containing protein</fullName>
    </submittedName>
</protein>
<comment type="caution">
    <text evidence="1">The sequence shown here is derived from an EMBL/GenBank/DDBJ whole genome shotgun (WGS) entry which is preliminary data.</text>
</comment>
<name>A0A8J7J778_9BACT</name>
<dbReference type="Proteomes" id="UP000636888">
    <property type="component" value="Unassembled WGS sequence"/>
</dbReference>
<dbReference type="EMBL" id="JAEMHM010000007">
    <property type="protein sequence ID" value="MBJ6724931.1"/>
    <property type="molecule type" value="Genomic_DNA"/>
</dbReference>
<evidence type="ECO:0000313" key="1">
    <source>
        <dbReference type="EMBL" id="MBJ6724931.1"/>
    </source>
</evidence>
<accession>A0A8J7J778</accession>
<dbReference type="PANTHER" id="PTHR36439">
    <property type="entry name" value="BLL4334 PROTEIN"/>
    <property type="match status" value="1"/>
</dbReference>
<reference evidence="1" key="1">
    <citation type="submission" date="2020-12" db="EMBL/GenBank/DDBJ databases">
        <title>Geomonas sp. Red875, isolated from river sediment.</title>
        <authorList>
            <person name="Xu Z."/>
            <person name="Zhang Z."/>
            <person name="Masuda Y."/>
            <person name="Itoh H."/>
            <person name="Senoo K."/>
        </authorList>
    </citation>
    <scope>NUCLEOTIDE SEQUENCE</scope>
    <source>
        <strain evidence="1">Red875</strain>
    </source>
</reference>
<sequence>MHTYIALFRGINVGGKNMLPMKELVHVLERFGCEQVKNYIQSGNVVFQSRENLSHSFADVIGSDIAETHGFKPKVFLLGLDELQAALANNPFSTEDGKALHFFFLDAVPSHPDWETLAAVQSKSEQFKVIGKVCYLYAPDGIGRSKLASKIEGCLGVPVTARNWNTMQELISMATELNQHSRI</sequence>
<dbReference type="AlphaFoldDB" id="A0A8J7J778"/>
<dbReference type="SUPFAM" id="SSF160379">
    <property type="entry name" value="SP0830-like"/>
    <property type="match status" value="1"/>
</dbReference>
<evidence type="ECO:0000313" key="2">
    <source>
        <dbReference type="Proteomes" id="UP000636888"/>
    </source>
</evidence>
<dbReference type="Gene3D" id="3.30.70.1280">
    <property type="entry name" value="SP0830-like domains"/>
    <property type="match status" value="1"/>
</dbReference>
<organism evidence="1 2">
    <name type="scientific">Geomesophilobacter sediminis</name>
    <dbReference type="NCBI Taxonomy" id="2798584"/>
    <lineage>
        <taxon>Bacteria</taxon>
        <taxon>Pseudomonadati</taxon>
        <taxon>Thermodesulfobacteriota</taxon>
        <taxon>Desulfuromonadia</taxon>
        <taxon>Geobacterales</taxon>
        <taxon>Geobacteraceae</taxon>
        <taxon>Geomesophilobacter</taxon>
    </lineage>
</organism>
<keyword evidence="2" id="KW-1185">Reference proteome</keyword>
<dbReference type="InterPro" id="IPR012545">
    <property type="entry name" value="DUF1697"/>
</dbReference>
<dbReference type="RefSeq" id="WP_199383828.1">
    <property type="nucleotide sequence ID" value="NZ_JAEMHM010000007.1"/>
</dbReference>
<proteinExistence type="predicted"/>
<dbReference type="PIRSF" id="PIRSF008502">
    <property type="entry name" value="UCP008502"/>
    <property type="match status" value="1"/>
</dbReference>